<dbReference type="EMBL" id="FTMF01000017">
    <property type="protein sequence ID" value="SIR30401.1"/>
    <property type="molecule type" value="Genomic_DNA"/>
</dbReference>
<dbReference type="Proteomes" id="UP000255231">
    <property type="component" value="Unassembled WGS sequence"/>
</dbReference>
<evidence type="ECO:0000313" key="2">
    <source>
        <dbReference type="EMBL" id="SIR30401.1"/>
    </source>
</evidence>
<dbReference type="InterPro" id="IPR045572">
    <property type="entry name" value="RE_endonuc_C"/>
</dbReference>
<evidence type="ECO:0000259" key="1">
    <source>
        <dbReference type="Pfam" id="PF19778"/>
    </source>
</evidence>
<keyword evidence="4" id="KW-1185">Reference proteome</keyword>
<proteinExistence type="predicted"/>
<dbReference type="Pfam" id="PF19778">
    <property type="entry name" value="RE_endonuc"/>
    <property type="match status" value="1"/>
</dbReference>
<evidence type="ECO:0000313" key="4">
    <source>
        <dbReference type="Proteomes" id="UP000185725"/>
    </source>
</evidence>
<name>A0A381F9M0_9FLAO</name>
<reference evidence="3 5" key="2">
    <citation type="submission" date="2018-06" db="EMBL/GenBank/DDBJ databases">
        <authorList>
            <consortium name="Pathogen Informatics"/>
            <person name="Doyle S."/>
        </authorList>
    </citation>
    <scope>NUCLEOTIDE SEQUENCE [LARGE SCALE GENOMIC DNA]</scope>
    <source>
        <strain evidence="3 5">NCTC13560</strain>
    </source>
</reference>
<accession>A0A381F9M0</accession>
<dbReference type="OrthoDB" id="9804145at2"/>
<dbReference type="Proteomes" id="UP000185725">
    <property type="component" value="Unassembled WGS sequence"/>
</dbReference>
<reference evidence="2 4" key="1">
    <citation type="submission" date="2017-01" db="EMBL/GenBank/DDBJ databases">
        <authorList>
            <person name="Varghese N."/>
            <person name="Submissions S."/>
        </authorList>
    </citation>
    <scope>NUCLEOTIDE SEQUENCE [LARGE SCALE GENOMIC DNA]</scope>
    <source>
        <strain evidence="2 4">ATCC 27950</strain>
    </source>
</reference>
<sequence>MPISPKTNNTKNHCAVTTPSLRTEDLFTAQSSHDGCAVFFERAVGSVYSNWKIEKLAGRFSYSKANLGRKATSLTYVDGSPKPEITQGLIGTKFIEGIPTEKHLYSTVPTYVSRKKDNGEKILNIIVETKDIDKKSSLRKIEDAKIDCAKEFFNQLTIDGYKAEFKTQLNNKRIRQIIDEVLAE</sequence>
<dbReference type="RefSeq" id="WP_123890026.1">
    <property type="nucleotide sequence ID" value="NZ_FTMF01000017.1"/>
</dbReference>
<feature type="domain" description="Type III restriction enzyme C-terminal endonuclease" evidence="1">
    <location>
        <begin position="114"/>
        <end position="167"/>
    </location>
</feature>
<dbReference type="AlphaFoldDB" id="A0A381F9M0"/>
<organism evidence="3 5">
    <name type="scientific">Chryseobacterium indoltheticum</name>
    <dbReference type="NCBI Taxonomy" id="254"/>
    <lineage>
        <taxon>Bacteria</taxon>
        <taxon>Pseudomonadati</taxon>
        <taxon>Bacteroidota</taxon>
        <taxon>Flavobacteriia</taxon>
        <taxon>Flavobacteriales</taxon>
        <taxon>Weeksellaceae</taxon>
        <taxon>Chryseobacterium group</taxon>
        <taxon>Chryseobacterium</taxon>
    </lineage>
</organism>
<dbReference type="GO" id="GO:0015668">
    <property type="term" value="F:type III site-specific deoxyribonuclease activity"/>
    <property type="evidence" value="ECO:0007669"/>
    <property type="project" value="InterPro"/>
</dbReference>
<dbReference type="EMBL" id="UFVS01000001">
    <property type="protein sequence ID" value="SUX43144.1"/>
    <property type="molecule type" value="Genomic_DNA"/>
</dbReference>
<evidence type="ECO:0000313" key="5">
    <source>
        <dbReference type="Proteomes" id="UP000255231"/>
    </source>
</evidence>
<protein>
    <submittedName>
        <fullName evidence="2">Type III restriction enzyme</fullName>
    </submittedName>
    <submittedName>
        <fullName evidence="3">Type III restriction-modification system StyLTI enzyme res</fullName>
    </submittedName>
</protein>
<evidence type="ECO:0000313" key="3">
    <source>
        <dbReference type="EMBL" id="SUX43144.1"/>
    </source>
</evidence>
<gene>
    <name evidence="3" type="ORF">NCTC13560_01822</name>
    <name evidence="2" type="ORF">SAMN05421682_1178</name>
</gene>